<accession>A0A1B8QD40</accession>
<reference evidence="4 5" key="1">
    <citation type="submission" date="2016-06" db="EMBL/GenBank/DDBJ databases">
        <title>Draft genome of Moraxella atlantae CCUG 66109.</title>
        <authorList>
            <person name="Salva-Serra F."/>
            <person name="Engstrom-Jakobsson H."/>
            <person name="Thorell K."/>
            <person name="Gonzales-Siles L."/>
            <person name="Karlsson R."/>
            <person name="Boulund F."/>
            <person name="Engstrand L."/>
            <person name="Kristiansson E."/>
            <person name="Moore E."/>
        </authorList>
    </citation>
    <scope>NUCLEOTIDE SEQUENCE [LARGE SCALE GENOMIC DNA]</scope>
    <source>
        <strain evidence="4 5">CCUG 66109</strain>
    </source>
</reference>
<evidence type="ECO:0000313" key="4">
    <source>
        <dbReference type="EMBL" id="OBX79482.1"/>
    </source>
</evidence>
<proteinExistence type="predicted"/>
<feature type="domain" description="Peptidase M61 N-terminal" evidence="3">
    <location>
        <begin position="8"/>
        <end position="162"/>
    </location>
</feature>
<organism evidence="4 5">
    <name type="scientific">Faucicola atlantae</name>
    <dbReference type="NCBI Taxonomy" id="34059"/>
    <lineage>
        <taxon>Bacteria</taxon>
        <taxon>Pseudomonadati</taxon>
        <taxon>Pseudomonadota</taxon>
        <taxon>Gammaproteobacteria</taxon>
        <taxon>Moraxellales</taxon>
        <taxon>Moraxellaceae</taxon>
        <taxon>Faucicola</taxon>
    </lineage>
</organism>
<dbReference type="InterPro" id="IPR001478">
    <property type="entry name" value="PDZ"/>
</dbReference>
<feature type="domain" description="PDZ" evidence="1">
    <location>
        <begin position="545"/>
        <end position="600"/>
    </location>
</feature>
<dbReference type="InterPro" id="IPR036034">
    <property type="entry name" value="PDZ_sf"/>
</dbReference>
<dbReference type="InterPro" id="IPR040756">
    <property type="entry name" value="Peptidase_M61_N"/>
</dbReference>
<evidence type="ECO:0000259" key="2">
    <source>
        <dbReference type="Pfam" id="PF05299"/>
    </source>
</evidence>
<dbReference type="Pfam" id="PF17899">
    <property type="entry name" value="Peptidase_M61_N"/>
    <property type="match status" value="1"/>
</dbReference>
<dbReference type="PIRSF" id="PIRSF016493">
    <property type="entry name" value="Glycyl_aminpptds"/>
    <property type="match status" value="1"/>
</dbReference>
<dbReference type="InterPro" id="IPR007963">
    <property type="entry name" value="Peptidase_M61_catalytic"/>
</dbReference>
<dbReference type="EMBL" id="LZMZ01000012">
    <property type="protein sequence ID" value="OBX79482.1"/>
    <property type="molecule type" value="Genomic_DNA"/>
</dbReference>
<dbReference type="Gene3D" id="1.10.390.10">
    <property type="entry name" value="Neutral Protease Domain 2"/>
    <property type="match status" value="1"/>
</dbReference>
<gene>
    <name evidence="4" type="ORF">A9308_00085</name>
</gene>
<dbReference type="Gene3D" id="2.60.40.3650">
    <property type="match status" value="1"/>
</dbReference>
<dbReference type="STRING" id="34059.A9308_00085"/>
<dbReference type="SUPFAM" id="SSF50156">
    <property type="entry name" value="PDZ domain-like"/>
    <property type="match status" value="1"/>
</dbReference>
<dbReference type="InterPro" id="IPR024191">
    <property type="entry name" value="Peptidase_M61"/>
</dbReference>
<sequence>MSKPMPITYQLDFSRFRLHLVDVTLRFSAHEDNPVLWLPTWIAGSYLLREFARHIGTVTARVGDDLATQRLVKLDKNHWQVQAGAGDLITVNYEVYAYDLSVRGAYVDETRLYGNFAVLALAVQGLEQSPITVDLLCPLDFVAINGGEVGFACALPFVDLDQFDEVEELTVDMADWQAFAVDEMADNDEAEAQFEPDDDDKADISASVCYCVQADDYEHLIDSPFEIAEQRAFDFVVQAADRQVPHRFVISGVFDADLNRLQQDLRQICQTYVDWLGDTPFADYVFLTMATDNDYGGLEHAASTSLITPRDDLPSVYEPAAPSDNYQRFLGLCSHEYFHAWWVKTVRPDVMLTDDLHANLTREAYTSLLWVFEGFTSYIDDFMLQAAGVITPARYLNLLGEQINRYHQTAGRAHQSVAESSFDAWIKLYRSDENSANAGVSYYNKGALVAFGLDITLLQHSSRLFDVIKALYQRSQQADTHYKRLGLSVALLDEVMAEFLPVEIWQDFKARYIDGTDELALADWLKAVGVTPKHEHDTNAGAAWGMRYSADTQGIKLQRVLRDGVAAQAGLSAHDVIIAIDGLKASEKRLTATTKAQAVTGNTSLCHVFRRDELLLLEVSAPNASQQPMAKWQLELTTEAGDVSDAPLTTEQQQWLQPPLR</sequence>
<name>A0A1B8QD40_9GAMM</name>
<evidence type="ECO:0000259" key="3">
    <source>
        <dbReference type="Pfam" id="PF17899"/>
    </source>
</evidence>
<feature type="domain" description="Peptidase M61 catalytic" evidence="2">
    <location>
        <begin position="329"/>
        <end position="449"/>
    </location>
</feature>
<evidence type="ECO:0000259" key="1">
    <source>
        <dbReference type="Pfam" id="PF00595"/>
    </source>
</evidence>
<dbReference type="Gene3D" id="2.30.42.10">
    <property type="match status" value="1"/>
</dbReference>
<dbReference type="SUPFAM" id="SSF55486">
    <property type="entry name" value="Metalloproteases ('zincins'), catalytic domain"/>
    <property type="match status" value="1"/>
</dbReference>
<dbReference type="Proteomes" id="UP000092508">
    <property type="component" value="Unassembled WGS sequence"/>
</dbReference>
<dbReference type="Pfam" id="PF00595">
    <property type="entry name" value="PDZ"/>
    <property type="match status" value="1"/>
</dbReference>
<dbReference type="AlphaFoldDB" id="A0A1B8QD40"/>
<dbReference type="RefSeq" id="WP_067235975.1">
    <property type="nucleotide sequence ID" value="NZ_LZMZ01000012.1"/>
</dbReference>
<dbReference type="InterPro" id="IPR027268">
    <property type="entry name" value="Peptidase_M4/M1_CTD_sf"/>
</dbReference>
<protein>
    <submittedName>
        <fullName evidence="4">Peptidase M61</fullName>
    </submittedName>
</protein>
<comment type="caution">
    <text evidence="4">The sequence shown here is derived from an EMBL/GenBank/DDBJ whole genome shotgun (WGS) entry which is preliminary data.</text>
</comment>
<dbReference type="Pfam" id="PF05299">
    <property type="entry name" value="Peptidase_M61"/>
    <property type="match status" value="1"/>
</dbReference>
<evidence type="ECO:0000313" key="5">
    <source>
        <dbReference type="Proteomes" id="UP000092508"/>
    </source>
</evidence>